<evidence type="ECO:0000313" key="2">
    <source>
        <dbReference type="EMBL" id="CCD52100.1"/>
    </source>
</evidence>
<feature type="region of interest" description="Disordered" evidence="1">
    <location>
        <begin position="76"/>
        <end position="108"/>
    </location>
</feature>
<dbReference type="AlphaFoldDB" id="G2YKF2"/>
<organism evidence="2 3">
    <name type="scientific">Botryotinia fuckeliana (strain T4)</name>
    <name type="common">Noble rot fungus</name>
    <name type="synonym">Botrytis cinerea</name>
    <dbReference type="NCBI Taxonomy" id="999810"/>
    <lineage>
        <taxon>Eukaryota</taxon>
        <taxon>Fungi</taxon>
        <taxon>Dikarya</taxon>
        <taxon>Ascomycota</taxon>
        <taxon>Pezizomycotina</taxon>
        <taxon>Leotiomycetes</taxon>
        <taxon>Helotiales</taxon>
        <taxon>Sclerotiniaceae</taxon>
        <taxon>Botrytis</taxon>
    </lineage>
</organism>
<dbReference type="HOGENOM" id="CLU_2196533_0_0_1"/>
<evidence type="ECO:0000256" key="1">
    <source>
        <dbReference type="SAM" id="MobiDB-lite"/>
    </source>
</evidence>
<feature type="compositionally biased region" description="Basic and acidic residues" evidence="1">
    <location>
        <begin position="87"/>
        <end position="102"/>
    </location>
</feature>
<name>G2YKF2_BOTF4</name>
<feature type="compositionally biased region" description="Basic residues" evidence="1">
    <location>
        <begin position="76"/>
        <end position="86"/>
    </location>
</feature>
<dbReference type="EMBL" id="FQ790340">
    <property type="protein sequence ID" value="CCD52100.1"/>
    <property type="molecule type" value="Genomic_DNA"/>
</dbReference>
<dbReference type="InParanoid" id="G2YKF2"/>
<accession>G2YKF2</accession>
<protein>
    <submittedName>
        <fullName evidence="2">Uncharacterized protein</fullName>
    </submittedName>
</protein>
<proteinExistence type="predicted"/>
<sequence>MYLFTASAGSGGPGVQKYGRTYMDVARETREWNRASEKRRMIGWRREPTPPTTSIRVITGSRKVLIDWLRRAAATRHMRRLKKRPREKQEEKEKEKEKEKKPQPHYCM</sequence>
<reference evidence="3" key="1">
    <citation type="journal article" date="2011" name="PLoS Genet.">
        <title>Genomic analysis of the necrotrophic fungal pathogens Sclerotinia sclerotiorum and Botrytis cinerea.</title>
        <authorList>
            <person name="Amselem J."/>
            <person name="Cuomo C.A."/>
            <person name="van Kan J.A."/>
            <person name="Viaud M."/>
            <person name="Benito E.P."/>
            <person name="Couloux A."/>
            <person name="Coutinho P.M."/>
            <person name="de Vries R.P."/>
            <person name="Dyer P.S."/>
            <person name="Fillinger S."/>
            <person name="Fournier E."/>
            <person name="Gout L."/>
            <person name="Hahn M."/>
            <person name="Kohn L."/>
            <person name="Lapalu N."/>
            <person name="Plummer K.M."/>
            <person name="Pradier J.M."/>
            <person name="Quevillon E."/>
            <person name="Sharon A."/>
            <person name="Simon A."/>
            <person name="ten Have A."/>
            <person name="Tudzynski B."/>
            <person name="Tudzynski P."/>
            <person name="Wincker P."/>
            <person name="Andrew M."/>
            <person name="Anthouard V."/>
            <person name="Beever R.E."/>
            <person name="Beffa R."/>
            <person name="Benoit I."/>
            <person name="Bouzid O."/>
            <person name="Brault B."/>
            <person name="Chen Z."/>
            <person name="Choquer M."/>
            <person name="Collemare J."/>
            <person name="Cotton P."/>
            <person name="Danchin E.G."/>
            <person name="Da Silva C."/>
            <person name="Gautier A."/>
            <person name="Giraud C."/>
            <person name="Giraud T."/>
            <person name="Gonzalez C."/>
            <person name="Grossetete S."/>
            <person name="Guldener U."/>
            <person name="Henrissat B."/>
            <person name="Howlett B.J."/>
            <person name="Kodira C."/>
            <person name="Kretschmer M."/>
            <person name="Lappartient A."/>
            <person name="Leroch M."/>
            <person name="Levis C."/>
            <person name="Mauceli E."/>
            <person name="Neuveglise C."/>
            <person name="Oeser B."/>
            <person name="Pearson M."/>
            <person name="Poulain J."/>
            <person name="Poussereau N."/>
            <person name="Quesneville H."/>
            <person name="Rascle C."/>
            <person name="Schumacher J."/>
            <person name="Segurens B."/>
            <person name="Sexton A."/>
            <person name="Silva E."/>
            <person name="Sirven C."/>
            <person name="Soanes D.M."/>
            <person name="Talbot N.J."/>
            <person name="Templeton M."/>
            <person name="Yandava C."/>
            <person name="Yarden O."/>
            <person name="Zeng Q."/>
            <person name="Rollins J.A."/>
            <person name="Lebrun M.H."/>
            <person name="Dickman M."/>
        </authorList>
    </citation>
    <scope>NUCLEOTIDE SEQUENCE [LARGE SCALE GENOMIC DNA]</scope>
    <source>
        <strain evidence="3">T4</strain>
    </source>
</reference>
<evidence type="ECO:0000313" key="3">
    <source>
        <dbReference type="Proteomes" id="UP000008177"/>
    </source>
</evidence>
<gene>
    <name evidence="2" type="ORF">BofuT4_P082590.1</name>
</gene>
<dbReference type="Proteomes" id="UP000008177">
    <property type="component" value="Unplaced contigs"/>
</dbReference>